<organism evidence="4 5">
    <name type="scientific">Pocillopora meandrina</name>
    <dbReference type="NCBI Taxonomy" id="46732"/>
    <lineage>
        <taxon>Eukaryota</taxon>
        <taxon>Metazoa</taxon>
        <taxon>Cnidaria</taxon>
        <taxon>Anthozoa</taxon>
        <taxon>Hexacorallia</taxon>
        <taxon>Scleractinia</taxon>
        <taxon>Astrocoeniina</taxon>
        <taxon>Pocilloporidae</taxon>
        <taxon>Pocillopora</taxon>
    </lineage>
</organism>
<dbReference type="InterPro" id="IPR045860">
    <property type="entry name" value="Snake_toxin-like_sf"/>
</dbReference>
<keyword evidence="3" id="KW-0812">Transmembrane</keyword>
<keyword evidence="5" id="KW-1185">Reference proteome</keyword>
<comment type="caution">
    <text evidence="4">The sequence shown here is derived from an EMBL/GenBank/DDBJ whole genome shotgun (WGS) entry which is preliminary data.</text>
</comment>
<gene>
    <name evidence="4" type="ORF">PMEA_00014086</name>
</gene>
<keyword evidence="3" id="KW-0472">Membrane</keyword>
<dbReference type="PANTHER" id="PTHR10036">
    <property type="entry name" value="CD59 GLYCOPROTEIN"/>
    <property type="match status" value="1"/>
</dbReference>
<dbReference type="Proteomes" id="UP001159428">
    <property type="component" value="Unassembled WGS sequence"/>
</dbReference>
<keyword evidence="2" id="KW-1015">Disulfide bond</keyword>
<dbReference type="SUPFAM" id="SSF57302">
    <property type="entry name" value="Snake toxin-like"/>
    <property type="match status" value="1"/>
</dbReference>
<dbReference type="AlphaFoldDB" id="A0AAU9WZC6"/>
<feature type="transmembrane region" description="Helical" evidence="3">
    <location>
        <begin position="132"/>
        <end position="151"/>
    </location>
</feature>
<evidence type="ECO:0008006" key="6">
    <source>
        <dbReference type="Google" id="ProtNLM"/>
    </source>
</evidence>
<dbReference type="Gene3D" id="2.10.60.10">
    <property type="entry name" value="CD59"/>
    <property type="match status" value="1"/>
</dbReference>
<keyword evidence="3" id="KW-1133">Transmembrane helix</keyword>
<evidence type="ECO:0000256" key="2">
    <source>
        <dbReference type="ARBA" id="ARBA00023157"/>
    </source>
</evidence>
<keyword evidence="1" id="KW-0732">Signal</keyword>
<reference evidence="4 5" key="1">
    <citation type="submission" date="2022-05" db="EMBL/GenBank/DDBJ databases">
        <authorList>
            <consortium name="Genoscope - CEA"/>
            <person name="William W."/>
        </authorList>
    </citation>
    <scope>NUCLEOTIDE SEQUENCE [LARGE SCALE GENOMIC DNA]</scope>
</reference>
<sequence length="152" mass="17021">MFGEARRVQLQHKIGASKMTRLLFTLIVVVLMVAHAFAIKCYVCVDTEEDCKKSKLEENKVNFLYPCLADEGDRCFRLWYKRENYDAMVAIGCAKQSFCDAEKSLCDIKRDGADFQCELSCCSEDGCNASSYFTANVILLAVSSVLGLALLK</sequence>
<accession>A0AAU9WZC6</accession>
<protein>
    <recommendedName>
        <fullName evidence="6">UPAR/Ly6 domain-containing protein</fullName>
    </recommendedName>
</protein>
<evidence type="ECO:0000313" key="4">
    <source>
        <dbReference type="EMBL" id="CAH3131027.1"/>
    </source>
</evidence>
<dbReference type="CDD" id="cd23553">
    <property type="entry name" value="TFP_LU_ECD_Ly6PGE"/>
    <property type="match status" value="1"/>
</dbReference>
<name>A0AAU9WZC6_9CNID</name>
<proteinExistence type="predicted"/>
<dbReference type="PANTHER" id="PTHR10036:SF3">
    <property type="entry name" value="PROTEIN SLEEPLESS-RELATED"/>
    <property type="match status" value="1"/>
</dbReference>
<evidence type="ECO:0000313" key="5">
    <source>
        <dbReference type="Proteomes" id="UP001159428"/>
    </source>
</evidence>
<dbReference type="EMBL" id="CALNXJ010000025">
    <property type="protein sequence ID" value="CAH3131027.1"/>
    <property type="molecule type" value="Genomic_DNA"/>
</dbReference>
<evidence type="ECO:0000256" key="1">
    <source>
        <dbReference type="ARBA" id="ARBA00022729"/>
    </source>
</evidence>
<evidence type="ECO:0000256" key="3">
    <source>
        <dbReference type="SAM" id="Phobius"/>
    </source>
</evidence>